<evidence type="ECO:0000313" key="2">
    <source>
        <dbReference type="EMBL" id="GIY46331.1"/>
    </source>
</evidence>
<dbReference type="EMBL" id="BPLR01011399">
    <property type="protein sequence ID" value="GIY46331.1"/>
    <property type="molecule type" value="Genomic_DNA"/>
</dbReference>
<sequence>MKGYMKPRSTRSASEKRRWTMTYKQRFWYAGPRNVIIAEKDIYKDSLRCTFSELRLPELSFSRPQKFEKKSSTFHQKKNENVFDKQRSRDAKCGDEMPNVTTPDFSSSKIDKRSKDALFIQLIIMVTLTTRSRNQRMERRKDIRKKEGGTPPPPPPLKI</sequence>
<feature type="compositionally biased region" description="Polar residues" evidence="1">
    <location>
        <begin position="99"/>
        <end position="108"/>
    </location>
</feature>
<organism evidence="2 3">
    <name type="scientific">Caerostris extrusa</name>
    <name type="common">Bark spider</name>
    <name type="synonym">Caerostris bankana</name>
    <dbReference type="NCBI Taxonomy" id="172846"/>
    <lineage>
        <taxon>Eukaryota</taxon>
        <taxon>Metazoa</taxon>
        <taxon>Ecdysozoa</taxon>
        <taxon>Arthropoda</taxon>
        <taxon>Chelicerata</taxon>
        <taxon>Arachnida</taxon>
        <taxon>Araneae</taxon>
        <taxon>Araneomorphae</taxon>
        <taxon>Entelegynae</taxon>
        <taxon>Araneoidea</taxon>
        <taxon>Araneidae</taxon>
        <taxon>Caerostris</taxon>
    </lineage>
</organism>
<feature type="compositionally biased region" description="Basic and acidic residues" evidence="1">
    <location>
        <begin position="65"/>
        <end position="95"/>
    </location>
</feature>
<evidence type="ECO:0000256" key="1">
    <source>
        <dbReference type="SAM" id="MobiDB-lite"/>
    </source>
</evidence>
<dbReference type="Proteomes" id="UP001054945">
    <property type="component" value="Unassembled WGS sequence"/>
</dbReference>
<keyword evidence="3" id="KW-1185">Reference proteome</keyword>
<comment type="caution">
    <text evidence="2">The sequence shown here is derived from an EMBL/GenBank/DDBJ whole genome shotgun (WGS) entry which is preliminary data.</text>
</comment>
<feature type="compositionally biased region" description="Basic and acidic residues" evidence="1">
    <location>
        <begin position="135"/>
        <end position="148"/>
    </location>
</feature>
<dbReference type="AlphaFoldDB" id="A0AAV4TLK1"/>
<feature type="region of interest" description="Disordered" evidence="1">
    <location>
        <begin position="65"/>
        <end position="108"/>
    </location>
</feature>
<gene>
    <name evidence="2" type="ORF">CEXT_241461</name>
</gene>
<feature type="compositionally biased region" description="Pro residues" evidence="1">
    <location>
        <begin position="150"/>
        <end position="159"/>
    </location>
</feature>
<name>A0AAV4TLK1_CAEEX</name>
<protein>
    <submittedName>
        <fullName evidence="2">Uncharacterized protein</fullName>
    </submittedName>
</protein>
<feature type="region of interest" description="Disordered" evidence="1">
    <location>
        <begin position="131"/>
        <end position="159"/>
    </location>
</feature>
<accession>A0AAV4TLK1</accession>
<evidence type="ECO:0000313" key="3">
    <source>
        <dbReference type="Proteomes" id="UP001054945"/>
    </source>
</evidence>
<proteinExistence type="predicted"/>
<reference evidence="2 3" key="1">
    <citation type="submission" date="2021-06" db="EMBL/GenBank/DDBJ databases">
        <title>Caerostris extrusa draft genome.</title>
        <authorList>
            <person name="Kono N."/>
            <person name="Arakawa K."/>
        </authorList>
    </citation>
    <scope>NUCLEOTIDE SEQUENCE [LARGE SCALE GENOMIC DNA]</scope>
</reference>